<dbReference type="STRING" id="1176587.A8C56_01060"/>
<evidence type="ECO:0000256" key="2">
    <source>
        <dbReference type="ARBA" id="ARBA00023295"/>
    </source>
</evidence>
<keyword evidence="1 3" id="KW-0378">Hydrolase</keyword>
<keyword evidence="2 3" id="KW-0326">Glycosidase</keyword>
<dbReference type="InterPro" id="IPR017853">
    <property type="entry name" value="GH"/>
</dbReference>
<name>A0A1A9HWG7_9BACT</name>
<keyword evidence="6" id="KW-1185">Reference proteome</keyword>
<evidence type="ECO:0000313" key="5">
    <source>
        <dbReference type="EMBL" id="ANH79748.1"/>
    </source>
</evidence>
<dbReference type="Gene3D" id="3.20.20.80">
    <property type="entry name" value="Glycosidases"/>
    <property type="match status" value="1"/>
</dbReference>
<reference evidence="5 6" key="1">
    <citation type="submission" date="2016-05" db="EMBL/GenBank/DDBJ databases">
        <title>Niabella ginsenosidivorans BS26 whole genome sequencing.</title>
        <authorList>
            <person name="Im W.T."/>
            <person name="Siddiqi M.Z."/>
        </authorList>
    </citation>
    <scope>NUCLEOTIDE SEQUENCE [LARGE SCALE GENOMIC DNA]</scope>
    <source>
        <strain evidence="5 6">BS26</strain>
    </source>
</reference>
<dbReference type="GO" id="GO:0000272">
    <property type="term" value="P:polysaccharide catabolic process"/>
    <property type="evidence" value="ECO:0007669"/>
    <property type="project" value="InterPro"/>
</dbReference>
<dbReference type="EMBL" id="CP015772">
    <property type="protein sequence ID" value="ANH79748.1"/>
    <property type="molecule type" value="Genomic_DNA"/>
</dbReference>
<dbReference type="Proteomes" id="UP000077667">
    <property type="component" value="Chromosome"/>
</dbReference>
<organism evidence="5 6">
    <name type="scientific">Niabella ginsenosidivorans</name>
    <dbReference type="NCBI Taxonomy" id="1176587"/>
    <lineage>
        <taxon>Bacteria</taxon>
        <taxon>Pseudomonadati</taxon>
        <taxon>Bacteroidota</taxon>
        <taxon>Chitinophagia</taxon>
        <taxon>Chitinophagales</taxon>
        <taxon>Chitinophagaceae</taxon>
        <taxon>Niabella</taxon>
    </lineage>
</organism>
<accession>A0A1A9HWG7</accession>
<gene>
    <name evidence="5" type="ORF">A8C56_01060</name>
</gene>
<feature type="domain" description="Glycoside hydrolase family 5" evidence="4">
    <location>
        <begin position="101"/>
        <end position="390"/>
    </location>
</feature>
<dbReference type="AlphaFoldDB" id="A0A1A9HWG7"/>
<comment type="similarity">
    <text evidence="3">Belongs to the glycosyl hydrolase 5 (cellulase A) family.</text>
</comment>
<dbReference type="SUPFAM" id="SSF51445">
    <property type="entry name" value="(Trans)glycosidases"/>
    <property type="match status" value="1"/>
</dbReference>
<sequence length="443" mass="49294">MKTCLTIAKSNTQTFFILGLLLIIFYGCSRQLKENLNVSGTSSGTGLPGPVATLATTADVLTLDATTGRLKKGGADYYGAGVNYYDAFYRVIINASHSDTSYKKGIRQLEARGIPFIRFSVLGYYPDDLNYYKNSEADYFLKLDSFVKFAGDHNVGLIPCFFWNHSTISDFVGEKVKAWAHLEEAGNKTNAFITTYIQKMVTRYGNNKTIWAWEFGNETNIKTDPAGMSFQQQKWLYPITSATGQGGIPATRSWDDTLHTTQLNAAYNKFQGLVRFFENQLGLPNRALFSGNTLSTWGAYSRYYGIWGADTKSALETMMLWQNGNLGTITIHPYLNNEGAASYNTSIGNIITGAKAKADAFNRALFIGEFGVQESYTGNKLQKFAEYLNAIRGSSVQLSALWVFDPLGGATGYMQDWAVTPSYRSYQLDSLEALNNYYRSLPH</sequence>
<evidence type="ECO:0000259" key="4">
    <source>
        <dbReference type="Pfam" id="PF00150"/>
    </source>
</evidence>
<evidence type="ECO:0000256" key="1">
    <source>
        <dbReference type="ARBA" id="ARBA00022801"/>
    </source>
</evidence>
<evidence type="ECO:0000256" key="3">
    <source>
        <dbReference type="RuleBase" id="RU361153"/>
    </source>
</evidence>
<dbReference type="GO" id="GO:0004553">
    <property type="term" value="F:hydrolase activity, hydrolyzing O-glycosyl compounds"/>
    <property type="evidence" value="ECO:0007669"/>
    <property type="project" value="InterPro"/>
</dbReference>
<dbReference type="PROSITE" id="PS51257">
    <property type="entry name" value="PROKAR_LIPOPROTEIN"/>
    <property type="match status" value="1"/>
</dbReference>
<protein>
    <recommendedName>
        <fullName evidence="4">Glycoside hydrolase family 5 domain-containing protein</fullName>
    </recommendedName>
</protein>
<dbReference type="InterPro" id="IPR001547">
    <property type="entry name" value="Glyco_hydro_5"/>
</dbReference>
<dbReference type="KEGG" id="nia:A8C56_01060"/>
<dbReference type="Pfam" id="PF00150">
    <property type="entry name" value="Cellulase"/>
    <property type="match status" value="1"/>
</dbReference>
<evidence type="ECO:0000313" key="6">
    <source>
        <dbReference type="Proteomes" id="UP000077667"/>
    </source>
</evidence>
<proteinExistence type="inferred from homology"/>